<dbReference type="NCBIfam" id="NF004128">
    <property type="entry name" value="PRK05618.1-2"/>
    <property type="match status" value="1"/>
</dbReference>
<evidence type="ECO:0000259" key="8">
    <source>
        <dbReference type="Pfam" id="PF14693"/>
    </source>
</evidence>
<dbReference type="InterPro" id="IPR020056">
    <property type="entry name" value="Rbsml_bL25/Gln-tRNA_synth_N"/>
</dbReference>
<dbReference type="GO" id="GO:0006412">
    <property type="term" value="P:translation"/>
    <property type="evidence" value="ECO:0007669"/>
    <property type="project" value="UniProtKB-UniRule"/>
</dbReference>
<keyword evidence="3 5" id="KW-0689">Ribosomal protein</keyword>
<dbReference type="GO" id="GO:0008097">
    <property type="term" value="F:5S rRNA binding"/>
    <property type="evidence" value="ECO:0007669"/>
    <property type="project" value="InterPro"/>
</dbReference>
<dbReference type="InterPro" id="IPR029751">
    <property type="entry name" value="Ribosomal_L25_dom"/>
</dbReference>
<sequence>MSDFNIDAQARSDLGKGASRRLRRNASLVPAVVYGGEKAPQSISLVAKDFAKLLENEASFSHILSLSIDGAKENVLIKALQRHPSKGFVLHADFIRVVAGQKLTTQVPLHFINEDKAVAVKKQGGEISHTATEVEISVLPRNLPEFIEVDMAKIEVGQTLHLSDLVLPKGVELVALAHDSDLAVANAHMPRVTKAEDLEVDAETPDAPAADAPEAE</sequence>
<reference evidence="10" key="1">
    <citation type="submission" date="2017-06" db="EMBL/GenBank/DDBJ databases">
        <authorList>
            <person name="Varghese N."/>
            <person name="Submissions S."/>
        </authorList>
    </citation>
    <scope>NUCLEOTIDE SEQUENCE [LARGE SCALE GENOMIC DNA]</scope>
    <source>
        <strain evidence="10">CIP 108523</strain>
    </source>
</reference>
<comment type="function">
    <text evidence="5">This is one of the proteins that binds to the 5S RNA in the ribosome where it forms part of the central protuberance.</text>
</comment>
<dbReference type="PANTHER" id="PTHR33284:SF1">
    <property type="entry name" value="RIBOSOMAL PROTEIN L25_GLN-TRNA SYNTHETASE, ANTI-CODON-BINDING DOMAIN-CONTAINING PROTEIN"/>
    <property type="match status" value="1"/>
</dbReference>
<organism evidence="9 10">
    <name type="scientific">Pseudomonas segetis</name>
    <dbReference type="NCBI Taxonomy" id="298908"/>
    <lineage>
        <taxon>Bacteria</taxon>
        <taxon>Pseudomonadati</taxon>
        <taxon>Pseudomonadota</taxon>
        <taxon>Gammaproteobacteria</taxon>
        <taxon>Pseudomonadales</taxon>
        <taxon>Pseudomonadaceae</taxon>
        <taxon>Pseudomonas</taxon>
    </lineage>
</organism>
<feature type="compositionally biased region" description="Low complexity" evidence="6">
    <location>
        <begin position="205"/>
        <end position="216"/>
    </location>
</feature>
<dbReference type="SUPFAM" id="SSF50715">
    <property type="entry name" value="Ribosomal protein L25-like"/>
    <property type="match status" value="1"/>
</dbReference>
<dbReference type="Pfam" id="PF01386">
    <property type="entry name" value="Ribosomal_L25p"/>
    <property type="match status" value="1"/>
</dbReference>
<dbReference type="CDD" id="cd00495">
    <property type="entry name" value="Ribosomal_L25_TL5_CTC"/>
    <property type="match status" value="1"/>
</dbReference>
<evidence type="ECO:0000256" key="2">
    <source>
        <dbReference type="ARBA" id="ARBA00022884"/>
    </source>
</evidence>
<evidence type="ECO:0000313" key="9">
    <source>
        <dbReference type="EMBL" id="SNR79313.1"/>
    </source>
</evidence>
<dbReference type="GO" id="GO:0003735">
    <property type="term" value="F:structural constituent of ribosome"/>
    <property type="evidence" value="ECO:0007669"/>
    <property type="project" value="InterPro"/>
</dbReference>
<dbReference type="HAMAP" id="MF_01334">
    <property type="entry name" value="Ribosomal_bL25_CTC"/>
    <property type="match status" value="1"/>
</dbReference>
<evidence type="ECO:0000256" key="1">
    <source>
        <dbReference type="ARBA" id="ARBA00022730"/>
    </source>
</evidence>
<comment type="subunit">
    <text evidence="5">Part of the 50S ribosomal subunit; part of the 5S rRNA/L5/L18/L25 subcomplex. Contacts the 5S rRNA. Binds to the 5S rRNA independently of L5 and L18.</text>
</comment>
<dbReference type="InterPro" id="IPR020057">
    <property type="entry name" value="Ribosomal_bL25_b-dom"/>
</dbReference>
<keyword evidence="2 5" id="KW-0694">RNA-binding</keyword>
<evidence type="ECO:0000313" key="10">
    <source>
        <dbReference type="Proteomes" id="UP000242915"/>
    </source>
</evidence>
<keyword evidence="10" id="KW-1185">Reference proteome</keyword>
<dbReference type="GO" id="GO:0022625">
    <property type="term" value="C:cytosolic large ribosomal subunit"/>
    <property type="evidence" value="ECO:0007669"/>
    <property type="project" value="TreeGrafter"/>
</dbReference>
<dbReference type="Proteomes" id="UP000242915">
    <property type="component" value="Unassembled WGS sequence"/>
</dbReference>
<dbReference type="Gene3D" id="2.40.240.10">
    <property type="entry name" value="Ribosomal Protein L25, Chain P"/>
    <property type="match status" value="1"/>
</dbReference>
<dbReference type="InterPro" id="IPR001021">
    <property type="entry name" value="Ribosomal_bL25_long"/>
</dbReference>
<evidence type="ECO:0000256" key="5">
    <source>
        <dbReference type="HAMAP-Rule" id="MF_01334"/>
    </source>
</evidence>
<evidence type="ECO:0000256" key="6">
    <source>
        <dbReference type="SAM" id="MobiDB-lite"/>
    </source>
</evidence>
<feature type="domain" description="Large ribosomal subunit protein bL25 L25" evidence="7">
    <location>
        <begin position="6"/>
        <end position="94"/>
    </location>
</feature>
<protein>
    <recommendedName>
        <fullName evidence="5">Large ribosomal subunit protein bL25</fullName>
    </recommendedName>
    <alternativeName>
        <fullName evidence="5">General stress protein CTC</fullName>
    </alternativeName>
</protein>
<dbReference type="Gene3D" id="2.170.120.20">
    <property type="entry name" value="Ribosomal protein L25, beta domain"/>
    <property type="match status" value="1"/>
</dbReference>
<dbReference type="EMBL" id="FZOG01000001">
    <property type="protein sequence ID" value="SNR79313.1"/>
    <property type="molecule type" value="Genomic_DNA"/>
</dbReference>
<dbReference type="NCBIfam" id="NF004612">
    <property type="entry name" value="PRK05943.1"/>
    <property type="match status" value="1"/>
</dbReference>
<feature type="domain" description="Large ribosomal subunit protein bL25 beta" evidence="8">
    <location>
        <begin position="102"/>
        <end position="191"/>
    </location>
</feature>
<name>A0A238Z8Y9_9PSED</name>
<dbReference type="InterPro" id="IPR011035">
    <property type="entry name" value="Ribosomal_bL25/Gln-tRNA_synth"/>
</dbReference>
<keyword evidence="4 5" id="KW-0687">Ribonucleoprotein</keyword>
<dbReference type="NCBIfam" id="TIGR00731">
    <property type="entry name" value="bL25_bact_ctc"/>
    <property type="match status" value="1"/>
</dbReference>
<dbReference type="PANTHER" id="PTHR33284">
    <property type="entry name" value="RIBOSOMAL PROTEIN L25/GLN-TRNA SYNTHETASE, ANTI-CODON-BINDING DOMAIN-CONTAINING PROTEIN"/>
    <property type="match status" value="1"/>
</dbReference>
<accession>A0A238Z8Y9</accession>
<dbReference type="InterPro" id="IPR020930">
    <property type="entry name" value="Ribosomal_uL5_bac-type"/>
</dbReference>
<evidence type="ECO:0000256" key="4">
    <source>
        <dbReference type="ARBA" id="ARBA00023274"/>
    </source>
</evidence>
<dbReference type="AlphaFoldDB" id="A0A238Z8Y9"/>
<gene>
    <name evidence="5" type="primary">rplY</name>
    <name evidence="5" type="synonym">ctc</name>
    <name evidence="9" type="ORF">SAMN05216255_0211</name>
</gene>
<keyword evidence="1 5" id="KW-0699">rRNA-binding</keyword>
<dbReference type="InterPro" id="IPR037121">
    <property type="entry name" value="Ribosomal_bL25_C"/>
</dbReference>
<feature type="region of interest" description="Disordered" evidence="6">
    <location>
        <begin position="195"/>
        <end position="216"/>
    </location>
</feature>
<evidence type="ECO:0000256" key="3">
    <source>
        <dbReference type="ARBA" id="ARBA00022980"/>
    </source>
</evidence>
<proteinExistence type="inferred from homology"/>
<comment type="similarity">
    <text evidence="5">Belongs to the bacterial ribosomal protein bL25 family. CTC subfamily.</text>
</comment>
<dbReference type="NCBIfam" id="NF004130">
    <property type="entry name" value="PRK05618.1-5"/>
    <property type="match status" value="1"/>
</dbReference>
<dbReference type="RefSeq" id="WP_010484290.1">
    <property type="nucleotide sequence ID" value="NZ_FZOG01000001.1"/>
</dbReference>
<evidence type="ECO:0000259" key="7">
    <source>
        <dbReference type="Pfam" id="PF01386"/>
    </source>
</evidence>
<dbReference type="Pfam" id="PF14693">
    <property type="entry name" value="Ribosomal_TL5_C"/>
    <property type="match status" value="1"/>
</dbReference>